<sequence length="313" mass="35122">MNADILILLAVRNGARYLRAQLDSIFLSDFDGRISVLAGLDPSTDGSREVLADYPADGLEYIEHAAPSGSAAGNFSSLLRCALDRRQRYFGLSDQDDVWLSGKLRLGIDKLREMEQAYGASVPLLVFTDAEVVDENLHTIAASFWRHEKLDPGFCHSYKRLALQNVGQGCTFVFNRALLEKLRDIPPEARMHDHWMMLVAALFGHIGYVDAPTLKYRQHGANVLGSEGQGLGHALRRFMYMRQGIRGALLASERQAGALVQRYGAELAPAQRDFFLQFSQLSGRGRLWRKWFCMRHGLRMSSGLRTLGLYLMV</sequence>
<gene>
    <name evidence="2" type="ORF">ACFOY1_08740</name>
</gene>
<proteinExistence type="predicted"/>
<dbReference type="RefSeq" id="WP_217963616.1">
    <property type="nucleotide sequence ID" value="NZ_JAHTBN010000002.1"/>
</dbReference>
<evidence type="ECO:0000313" key="3">
    <source>
        <dbReference type="Proteomes" id="UP001595848"/>
    </source>
</evidence>
<dbReference type="GO" id="GO:0016757">
    <property type="term" value="F:glycosyltransferase activity"/>
    <property type="evidence" value="ECO:0007669"/>
    <property type="project" value="UniProtKB-KW"/>
</dbReference>
<comment type="caution">
    <text evidence="2">The sequence shown here is derived from an EMBL/GenBank/DDBJ whole genome shotgun (WGS) entry which is preliminary data.</text>
</comment>
<reference evidence="3" key="1">
    <citation type="journal article" date="2019" name="Int. J. Syst. Evol. Microbiol.">
        <title>The Global Catalogue of Microorganisms (GCM) 10K type strain sequencing project: providing services to taxonomists for standard genome sequencing and annotation.</title>
        <authorList>
            <consortium name="The Broad Institute Genomics Platform"/>
            <consortium name="The Broad Institute Genome Sequencing Center for Infectious Disease"/>
            <person name="Wu L."/>
            <person name="Ma J."/>
        </authorList>
    </citation>
    <scope>NUCLEOTIDE SEQUENCE [LARGE SCALE GENOMIC DNA]</scope>
    <source>
        <strain evidence="3">LMG 24813</strain>
    </source>
</reference>
<organism evidence="2 3">
    <name type="scientific">Candidimonas humi</name>
    <dbReference type="NCBI Taxonomy" id="683355"/>
    <lineage>
        <taxon>Bacteria</taxon>
        <taxon>Pseudomonadati</taxon>
        <taxon>Pseudomonadota</taxon>
        <taxon>Betaproteobacteria</taxon>
        <taxon>Burkholderiales</taxon>
        <taxon>Alcaligenaceae</taxon>
        <taxon>Candidimonas</taxon>
    </lineage>
</organism>
<evidence type="ECO:0000259" key="1">
    <source>
        <dbReference type="Pfam" id="PF00535"/>
    </source>
</evidence>
<dbReference type="EC" id="2.4.-.-" evidence="2"/>
<keyword evidence="2" id="KW-0328">Glycosyltransferase</keyword>
<accession>A0ABV8NYY6</accession>
<feature type="domain" description="Glycosyltransferase 2-like" evidence="1">
    <location>
        <begin position="8"/>
        <end position="115"/>
    </location>
</feature>
<name>A0ABV8NYY6_9BURK</name>
<evidence type="ECO:0000313" key="2">
    <source>
        <dbReference type="EMBL" id="MFC4201039.1"/>
    </source>
</evidence>
<dbReference type="EMBL" id="JBHSBV010000003">
    <property type="protein sequence ID" value="MFC4201039.1"/>
    <property type="molecule type" value="Genomic_DNA"/>
</dbReference>
<dbReference type="Proteomes" id="UP001595848">
    <property type="component" value="Unassembled WGS sequence"/>
</dbReference>
<keyword evidence="3" id="KW-1185">Reference proteome</keyword>
<dbReference type="InterPro" id="IPR001173">
    <property type="entry name" value="Glyco_trans_2-like"/>
</dbReference>
<keyword evidence="2" id="KW-0808">Transferase</keyword>
<protein>
    <submittedName>
        <fullName evidence="2">Glycosyltransferase</fullName>
        <ecNumber evidence="2">2.4.-.-</ecNumber>
    </submittedName>
</protein>
<dbReference type="Pfam" id="PF00535">
    <property type="entry name" value="Glycos_transf_2"/>
    <property type="match status" value="1"/>
</dbReference>